<feature type="domain" description="N-acetyltransferase" evidence="1">
    <location>
        <begin position="55"/>
        <end position="114"/>
    </location>
</feature>
<evidence type="ECO:0000313" key="2">
    <source>
        <dbReference type="EMBL" id="KEQ69166.1"/>
    </source>
</evidence>
<protein>
    <recommendedName>
        <fullName evidence="1">N-acetyltransferase domain-containing protein</fullName>
    </recommendedName>
</protein>
<dbReference type="Proteomes" id="UP000027730">
    <property type="component" value="Unassembled WGS sequence"/>
</dbReference>
<dbReference type="EMBL" id="KL584723">
    <property type="protein sequence ID" value="KEQ69166.1"/>
    <property type="molecule type" value="Genomic_DNA"/>
</dbReference>
<organism evidence="2 3">
    <name type="scientific">Aureobasidium namibiae CBS 147.97</name>
    <dbReference type="NCBI Taxonomy" id="1043004"/>
    <lineage>
        <taxon>Eukaryota</taxon>
        <taxon>Fungi</taxon>
        <taxon>Dikarya</taxon>
        <taxon>Ascomycota</taxon>
        <taxon>Pezizomycotina</taxon>
        <taxon>Dothideomycetes</taxon>
        <taxon>Dothideomycetidae</taxon>
        <taxon>Dothideales</taxon>
        <taxon>Saccotheciaceae</taxon>
        <taxon>Aureobasidium</taxon>
    </lineage>
</organism>
<accession>A0A074X3J4</accession>
<gene>
    <name evidence="2" type="ORF">M436DRAFT_56812</name>
</gene>
<dbReference type="GO" id="GO:0016747">
    <property type="term" value="F:acyltransferase activity, transferring groups other than amino-acyl groups"/>
    <property type="evidence" value="ECO:0007669"/>
    <property type="project" value="InterPro"/>
</dbReference>
<reference evidence="2 3" key="1">
    <citation type="journal article" date="2014" name="BMC Genomics">
        <title>Genome sequencing of four Aureobasidium pullulans varieties: biotechnological potential, stress tolerance, and description of new species.</title>
        <authorList>
            <person name="Gostin Ar C."/>
            <person name="Ohm R.A."/>
            <person name="Kogej T."/>
            <person name="Sonjak S."/>
            <person name="Turk M."/>
            <person name="Zajc J."/>
            <person name="Zalar P."/>
            <person name="Grube M."/>
            <person name="Sun H."/>
            <person name="Han J."/>
            <person name="Sharma A."/>
            <person name="Chiniquy J."/>
            <person name="Ngan C.Y."/>
            <person name="Lipzen A."/>
            <person name="Barry K."/>
            <person name="Grigoriev I.V."/>
            <person name="Gunde-Cimerman N."/>
        </authorList>
    </citation>
    <scope>NUCLEOTIDE SEQUENCE [LARGE SCALE GENOMIC DNA]</scope>
    <source>
        <strain evidence="2 3">CBS 147.97</strain>
    </source>
</reference>
<evidence type="ECO:0000313" key="3">
    <source>
        <dbReference type="Proteomes" id="UP000027730"/>
    </source>
</evidence>
<dbReference type="CDD" id="cd04301">
    <property type="entry name" value="NAT_SF"/>
    <property type="match status" value="1"/>
</dbReference>
<dbReference type="RefSeq" id="XP_013423270.1">
    <property type="nucleotide sequence ID" value="XM_013567816.1"/>
</dbReference>
<dbReference type="AlphaFoldDB" id="A0A074X3J4"/>
<evidence type="ECO:0000259" key="1">
    <source>
        <dbReference type="Pfam" id="PF00583"/>
    </source>
</evidence>
<name>A0A074X3J4_9PEZI</name>
<dbReference type="Pfam" id="PF00583">
    <property type="entry name" value="Acetyltransf_1"/>
    <property type="match status" value="1"/>
</dbReference>
<dbReference type="InterPro" id="IPR016181">
    <property type="entry name" value="Acyl_CoA_acyltransferase"/>
</dbReference>
<dbReference type="HOGENOM" id="CLU_056576_0_0_1"/>
<dbReference type="SUPFAM" id="SSF55729">
    <property type="entry name" value="Acyl-CoA N-acyltransferases (Nat)"/>
    <property type="match status" value="1"/>
</dbReference>
<dbReference type="Gene3D" id="3.40.630.30">
    <property type="match status" value="1"/>
</dbReference>
<keyword evidence="3" id="KW-1185">Reference proteome</keyword>
<dbReference type="STRING" id="1043004.A0A074X3J4"/>
<dbReference type="GeneID" id="25412383"/>
<sequence length="233" mass="25964">MYEIKCVTDDMLQDAAKLFSENYGIWDPFAEQNMGAFAKQGRRVRMSPQRLKDQCIPTSARTTYVQARVNDELAGNVFATRWTYEGCNVCWITQLCVSAKYRHQGLATNLLVKLRENENDHAFGILSSHPFAIMATLRAFGHGLERVDLAIARTLASNIMNTSPVGYVRAAKLHGSLFDDKASDGTVSCADTDFFVDHAEPDTALDAILAKGIEWPFGRLPEGHEFLALVKRS</sequence>
<dbReference type="InterPro" id="IPR000182">
    <property type="entry name" value="GNAT_dom"/>
</dbReference>
<proteinExistence type="predicted"/>
<dbReference type="OrthoDB" id="2019666at2759"/>